<evidence type="ECO:0000313" key="4">
    <source>
        <dbReference type="Proteomes" id="UP001369247"/>
    </source>
</evidence>
<organism evidence="3">
    <name type="scientific">Methanothermobacter wolfeii</name>
    <name type="common">Methanobacterium wolfei</name>
    <dbReference type="NCBI Taxonomy" id="145261"/>
    <lineage>
        <taxon>Archaea</taxon>
        <taxon>Methanobacteriati</taxon>
        <taxon>Methanobacteriota</taxon>
        <taxon>Methanomada group</taxon>
        <taxon>Methanobacteria</taxon>
        <taxon>Methanobacteriales</taxon>
        <taxon>Methanobacteriaceae</taxon>
        <taxon>Methanothermobacter</taxon>
    </lineage>
</organism>
<dbReference type="GeneID" id="58978704"/>
<dbReference type="RefSeq" id="WP_074359060.1">
    <property type="nucleotide sequence ID" value="NZ_CP104550.1"/>
</dbReference>
<dbReference type="Proteomes" id="UP001369247">
    <property type="component" value="Unassembled WGS sequence"/>
</dbReference>
<gene>
    <name evidence="3" type="primary">afpA</name>
    <name evidence="3" type="ORF">N5910_05465</name>
    <name evidence="2" type="ORF">U2150_04150</name>
</gene>
<sequence>MTEKLKVAWCITGAGEKLTETYAIMKDIKNLYGDRVEINVFISKAGDQVVKYYGLYRDLETSFDRKWVEINANSPFLAGQVQLGKYDFVLVAPCTSNSTAKISLRIADTLITNAVIMAQKASVPVYIMPSDYSEGVVVTTLPNGKKLELKITREDVEHVKRISRMDDTEVFSDPHHIYKIFEKWTYPKEEK</sequence>
<dbReference type="EMBL" id="CP104550">
    <property type="protein sequence ID" value="UXH30996.1"/>
    <property type="molecule type" value="Genomic_DNA"/>
</dbReference>
<reference evidence="3" key="1">
    <citation type="submission" date="2022-09" db="EMBL/GenBank/DDBJ databases">
        <title>Characterization of three MwoI isoschizomers from sequenced genome and metagenomes.</title>
        <authorList>
            <person name="Fomenkov A."/>
            <person name="Xu S.Y."/>
            <person name="Roberts R.J."/>
        </authorList>
    </citation>
    <scope>NUCLEOTIDE SEQUENCE</scope>
    <source>
        <strain evidence="3">DSM 2970</strain>
    </source>
</reference>
<dbReference type="SMR" id="A0A9E7UMM6"/>
<proteinExistence type="predicted"/>
<dbReference type="SUPFAM" id="SSF52507">
    <property type="entry name" value="Homo-oligomeric flavin-containing Cys decarboxylases, HFCD"/>
    <property type="match status" value="1"/>
</dbReference>
<dbReference type="InterPro" id="IPR036551">
    <property type="entry name" value="Flavin_trans-like"/>
</dbReference>
<dbReference type="KEGG" id="mwo:MWSIV6_1074"/>
<evidence type="ECO:0000313" key="3">
    <source>
        <dbReference type="EMBL" id="UXH30996.1"/>
    </source>
</evidence>
<dbReference type="EMBL" id="JAXUHJ010000008">
    <property type="protein sequence ID" value="MEJ8542682.1"/>
    <property type="molecule type" value="Genomic_DNA"/>
</dbReference>
<accession>A0A9E7UMM6</accession>
<evidence type="ECO:0000313" key="2">
    <source>
        <dbReference type="EMBL" id="MEJ8542682.1"/>
    </source>
</evidence>
<name>A0A9E7UMM6_METWO</name>
<dbReference type="NCBIfam" id="TIGR02699">
    <property type="entry name" value="archaeo_AfpA"/>
    <property type="match status" value="1"/>
</dbReference>
<reference evidence="2 4" key="2">
    <citation type="submission" date="2023-12" db="EMBL/GenBank/DDBJ databases">
        <title>Phenotypic and Genomic Characterization of Methanothermobacter wolfeii Strain BSEL, a CO2-Capturing Archaeon with Minimal Nutrient Requirements.</title>
        <authorList>
            <person name="Ale Enriquez F."/>
            <person name="Ahring B.K."/>
        </authorList>
    </citation>
    <scope>NUCLEOTIDE SEQUENCE [LARGE SCALE GENOMIC DNA]</scope>
    <source>
        <strain evidence="2 4">BSEL-1</strain>
    </source>
</reference>
<dbReference type="Pfam" id="PF02441">
    <property type="entry name" value="Flavoprotein"/>
    <property type="match status" value="1"/>
</dbReference>
<feature type="domain" description="Flavoprotein" evidence="1">
    <location>
        <begin position="6"/>
        <end position="149"/>
    </location>
</feature>
<dbReference type="Proteomes" id="UP001065373">
    <property type="component" value="Chromosome"/>
</dbReference>
<evidence type="ECO:0000259" key="1">
    <source>
        <dbReference type="Pfam" id="PF02441"/>
    </source>
</evidence>
<dbReference type="AlphaFoldDB" id="A0A9E7UMM6"/>
<protein>
    <submittedName>
        <fullName evidence="3">Archaeoflavoprotein AfpA</fullName>
    </submittedName>
</protein>
<dbReference type="GeneID" id="75106679"/>
<dbReference type="Gene3D" id="3.40.50.1950">
    <property type="entry name" value="Flavin prenyltransferase-like"/>
    <property type="match status" value="1"/>
</dbReference>
<dbReference type="InterPro" id="IPR014072">
    <property type="entry name" value="Archaeoflavo_AfpA"/>
</dbReference>
<dbReference type="GO" id="GO:0003824">
    <property type="term" value="F:catalytic activity"/>
    <property type="evidence" value="ECO:0007669"/>
    <property type="project" value="InterPro"/>
</dbReference>
<dbReference type="InterPro" id="IPR003382">
    <property type="entry name" value="Flavoprotein"/>
</dbReference>
<keyword evidence="4" id="KW-1185">Reference proteome</keyword>